<keyword evidence="3" id="KW-0378">Hydrolase</keyword>
<dbReference type="GO" id="GO:0016787">
    <property type="term" value="F:hydrolase activity"/>
    <property type="evidence" value="ECO:0007669"/>
    <property type="project" value="UniProtKB-KW"/>
</dbReference>
<gene>
    <name evidence="4" type="ORF">G7058_08040</name>
</gene>
<dbReference type="CDD" id="cd22355">
    <property type="entry name" value="Sau3AI_C"/>
    <property type="match status" value="1"/>
</dbReference>
<reference evidence="4 5" key="1">
    <citation type="journal article" date="2017" name="Int. J. Syst. Evol. Microbiol.">
        <title>Jeotgalibaca porci sp. nov. and Jeotgalibaca arthritidis sp. nov., isolated from pigs, and emended description of the genus Jeotgalibaca.</title>
        <authorList>
            <person name="Zamora L."/>
            <person name="Perez-Sancho M."/>
            <person name="Dominguez L."/>
            <person name="Fernandez-Garayzabal J.F."/>
            <person name="Vela A.I."/>
        </authorList>
    </citation>
    <scope>NUCLEOTIDE SEQUENCE [LARGE SCALE GENOMIC DNA]</scope>
    <source>
        <strain evidence="4 5">CCUG 69148</strain>
    </source>
</reference>
<dbReference type="Proteomes" id="UP000501830">
    <property type="component" value="Chromosome"/>
</dbReference>
<evidence type="ECO:0000313" key="4">
    <source>
        <dbReference type="EMBL" id="QIK51979.1"/>
    </source>
</evidence>
<keyword evidence="2" id="KW-0255">Endonuclease</keyword>
<dbReference type="GeneID" id="94553230"/>
<dbReference type="GO" id="GO:0003677">
    <property type="term" value="F:DNA binding"/>
    <property type="evidence" value="ECO:0007669"/>
    <property type="project" value="InterPro"/>
</dbReference>
<sequence>MLTDEKLLEMAQNEIDIKVQAYKGVKVSTIKKEILELTLLDNKASFVELSKKMLSLKSNQFFLCDEKIDAVLKTVRITGNEKPAESMSFMPIDFQEWVSCGSWEDNSLYRYFKKKTLVLFIFQQYPLGQRVADDEMTFLDAVVWKMTDYDINNGLKEVWEEVCRLINTGELEITPTRQKSGKIINKNNLPSAKFNYLGHLRPGGVNGEDKTKLPTGQYLVKQRFWFNKEYVNEIIER</sequence>
<evidence type="ECO:0000256" key="2">
    <source>
        <dbReference type="ARBA" id="ARBA00022759"/>
    </source>
</evidence>
<evidence type="ECO:0000256" key="3">
    <source>
        <dbReference type="ARBA" id="ARBA00022801"/>
    </source>
</evidence>
<evidence type="ECO:0000256" key="1">
    <source>
        <dbReference type="ARBA" id="ARBA00022722"/>
    </source>
</evidence>
<dbReference type="GO" id="GO:0004519">
    <property type="term" value="F:endonuclease activity"/>
    <property type="evidence" value="ECO:0007669"/>
    <property type="project" value="UniProtKB-KW"/>
</dbReference>
<dbReference type="SUPFAM" id="SSF52980">
    <property type="entry name" value="Restriction endonuclease-like"/>
    <property type="match status" value="1"/>
</dbReference>
<dbReference type="InterPro" id="IPR037057">
    <property type="entry name" value="DNA_rep_MutH/T2_RE_sf"/>
</dbReference>
<keyword evidence="5" id="KW-1185">Reference proteome</keyword>
<keyword evidence="1" id="KW-0540">Nuclease</keyword>
<organism evidence="4 5">
    <name type="scientific">Jeotgalibaca porci</name>
    <dbReference type="NCBI Taxonomy" id="1868793"/>
    <lineage>
        <taxon>Bacteria</taxon>
        <taxon>Bacillati</taxon>
        <taxon>Bacillota</taxon>
        <taxon>Bacilli</taxon>
        <taxon>Lactobacillales</taxon>
        <taxon>Carnobacteriaceae</taxon>
        <taxon>Jeotgalibaca</taxon>
    </lineage>
</organism>
<dbReference type="EMBL" id="CP049889">
    <property type="protein sequence ID" value="QIK51979.1"/>
    <property type="molecule type" value="Genomic_DNA"/>
</dbReference>
<dbReference type="Gene3D" id="3.40.600.10">
    <property type="entry name" value="DNA mismatch repair MutH/Restriction endonuclease, type II"/>
    <property type="match status" value="1"/>
</dbReference>
<accession>A0A6G7WIE0</accession>
<protein>
    <submittedName>
        <fullName evidence="4">DNA mismatch repair protein MutH</fullName>
    </submittedName>
</protein>
<dbReference type="AlphaFoldDB" id="A0A6G7WIE0"/>
<dbReference type="InterPro" id="IPR011335">
    <property type="entry name" value="Restrct_endonuc-II-like"/>
</dbReference>
<dbReference type="KEGG" id="jpo:G7058_08040"/>
<proteinExistence type="predicted"/>
<evidence type="ECO:0000313" key="5">
    <source>
        <dbReference type="Proteomes" id="UP000501830"/>
    </source>
</evidence>
<name>A0A6G7WIE0_9LACT</name>
<dbReference type="RefSeq" id="WP_166063041.1">
    <property type="nucleotide sequence ID" value="NZ_CP049889.1"/>
</dbReference>